<feature type="modified residue" description="N6-(pyridoxal phosphate)lysine" evidence="5">
    <location>
        <position position="43"/>
    </location>
</feature>
<dbReference type="PANTHER" id="PTHR43780:SF2">
    <property type="entry name" value="1-AMINOCYCLOPROPANE-1-CARBOXYLATE DEAMINASE-RELATED"/>
    <property type="match status" value="1"/>
</dbReference>
<name>A0A4R2JZ36_9PSEU</name>
<organism evidence="7 8">
    <name type="scientific">Actinocrispum wychmicini</name>
    <dbReference type="NCBI Taxonomy" id="1213861"/>
    <lineage>
        <taxon>Bacteria</taxon>
        <taxon>Bacillati</taxon>
        <taxon>Actinomycetota</taxon>
        <taxon>Actinomycetes</taxon>
        <taxon>Pseudonocardiales</taxon>
        <taxon>Pseudonocardiaceae</taxon>
        <taxon>Actinocrispum</taxon>
    </lineage>
</organism>
<dbReference type="Gene3D" id="3.40.50.1100">
    <property type="match status" value="2"/>
</dbReference>
<evidence type="ECO:0000313" key="7">
    <source>
        <dbReference type="EMBL" id="TCO62708.1"/>
    </source>
</evidence>
<reference evidence="7 8" key="1">
    <citation type="submission" date="2019-03" db="EMBL/GenBank/DDBJ databases">
        <title>Genomic Encyclopedia of Type Strains, Phase IV (KMG-IV): sequencing the most valuable type-strain genomes for metagenomic binning, comparative biology and taxonomic classification.</title>
        <authorList>
            <person name="Goeker M."/>
        </authorList>
    </citation>
    <scope>NUCLEOTIDE SEQUENCE [LARGE SCALE GENOMIC DNA]</scope>
    <source>
        <strain evidence="7 8">DSM 45934</strain>
    </source>
</reference>
<comment type="cofactor">
    <cofactor evidence="1">
        <name>pyridoxal 5'-phosphate</name>
        <dbReference type="ChEBI" id="CHEBI:597326"/>
    </cofactor>
</comment>
<dbReference type="RefSeq" id="WP_132114675.1">
    <property type="nucleotide sequence ID" value="NZ_SLWS01000002.1"/>
</dbReference>
<gene>
    <name evidence="7" type="ORF">EV192_102847</name>
</gene>
<sequence>MEGIRLSLPSPLVELHDERISSHGIRLFLKRDDLISPEIPGNKWRKLKYNISAARDEGASTLLTFGGAYSNHIRATAAAGHFFGFKTVGVIRGEEHLPLNESLSYAADHGMSLTYMNRTTYRSKTSPHVLEALKQRFGEFYLIPEGGSNSTALRGCAELPEEIGVDFSVICCACGTGGTLAGIAAGLRPDQHALGFAALKGDFLAKDIAQLQRTAIGRVLDNWSVDTEFHFGGFARRKPELDDFIFSFERLHGLTLDWVYVAKMMYGIYTLADRGHFASGSTVIAIITG</sequence>
<feature type="active site" description="Nucleophile" evidence="4">
    <location>
        <position position="70"/>
    </location>
</feature>
<dbReference type="EMBL" id="SLWS01000002">
    <property type="protein sequence ID" value="TCO62708.1"/>
    <property type="molecule type" value="Genomic_DNA"/>
</dbReference>
<evidence type="ECO:0000313" key="8">
    <source>
        <dbReference type="Proteomes" id="UP000295680"/>
    </source>
</evidence>
<evidence type="ECO:0000256" key="2">
    <source>
        <dbReference type="ARBA" id="ARBA00008639"/>
    </source>
</evidence>
<evidence type="ECO:0000256" key="1">
    <source>
        <dbReference type="ARBA" id="ARBA00001933"/>
    </source>
</evidence>
<keyword evidence="3 5" id="KW-0663">Pyridoxal phosphate</keyword>
<dbReference type="GO" id="GO:1901605">
    <property type="term" value="P:alpha-amino acid metabolic process"/>
    <property type="evidence" value="ECO:0007669"/>
    <property type="project" value="UniProtKB-ARBA"/>
</dbReference>
<dbReference type="InterPro" id="IPR027278">
    <property type="entry name" value="ACCD_DCysDesulf"/>
</dbReference>
<keyword evidence="8" id="KW-1185">Reference proteome</keyword>
<evidence type="ECO:0000259" key="6">
    <source>
        <dbReference type="Pfam" id="PF00291"/>
    </source>
</evidence>
<evidence type="ECO:0000256" key="5">
    <source>
        <dbReference type="PIRSR" id="PIRSR006278-2"/>
    </source>
</evidence>
<dbReference type="InterPro" id="IPR036052">
    <property type="entry name" value="TrpB-like_PALP_sf"/>
</dbReference>
<feature type="domain" description="Tryptophan synthase beta chain-like PALP" evidence="6">
    <location>
        <begin position="9"/>
        <end position="289"/>
    </location>
</feature>
<dbReference type="AlphaFoldDB" id="A0A4R2JZ36"/>
<proteinExistence type="inferred from homology"/>
<comment type="caution">
    <text evidence="7">The sequence shown here is derived from an EMBL/GenBank/DDBJ whole genome shotgun (WGS) entry which is preliminary data.</text>
</comment>
<comment type="similarity">
    <text evidence="2">Belongs to the ACC deaminase/D-cysteine desulfhydrase family.</text>
</comment>
<dbReference type="Pfam" id="PF00291">
    <property type="entry name" value="PALP"/>
    <property type="match status" value="1"/>
</dbReference>
<dbReference type="Proteomes" id="UP000295680">
    <property type="component" value="Unassembled WGS sequence"/>
</dbReference>
<dbReference type="GO" id="GO:0019148">
    <property type="term" value="F:D-cysteine desulfhydrase activity"/>
    <property type="evidence" value="ECO:0007669"/>
    <property type="project" value="TreeGrafter"/>
</dbReference>
<dbReference type="PIRSF" id="PIRSF006278">
    <property type="entry name" value="ACCD_DCysDesulf"/>
    <property type="match status" value="1"/>
</dbReference>
<dbReference type="SUPFAM" id="SSF53686">
    <property type="entry name" value="Tryptophan synthase beta subunit-like PLP-dependent enzymes"/>
    <property type="match status" value="1"/>
</dbReference>
<dbReference type="OrthoDB" id="9801249at2"/>
<accession>A0A4R2JZ36</accession>
<protein>
    <submittedName>
        <fullName evidence="7">1-aminocyclopropane-1-carboxylate deaminase</fullName>
    </submittedName>
</protein>
<evidence type="ECO:0000256" key="3">
    <source>
        <dbReference type="ARBA" id="ARBA00022898"/>
    </source>
</evidence>
<dbReference type="PANTHER" id="PTHR43780">
    <property type="entry name" value="1-AMINOCYCLOPROPANE-1-CARBOXYLATE DEAMINASE-RELATED"/>
    <property type="match status" value="1"/>
</dbReference>
<evidence type="ECO:0000256" key="4">
    <source>
        <dbReference type="PIRSR" id="PIRSR006278-1"/>
    </source>
</evidence>
<dbReference type="InterPro" id="IPR001926">
    <property type="entry name" value="TrpB-like_PALP"/>
</dbReference>